<name>A0A844BG00_9BURK</name>
<accession>A0A844BG00</accession>
<feature type="region of interest" description="Disordered" evidence="5">
    <location>
        <begin position="1"/>
        <end position="22"/>
    </location>
</feature>
<gene>
    <name evidence="8" type="ORF">GHT07_19110</name>
</gene>
<dbReference type="SUPFAM" id="SSF54427">
    <property type="entry name" value="NTF2-like"/>
    <property type="match status" value="1"/>
</dbReference>
<evidence type="ECO:0000256" key="1">
    <source>
        <dbReference type="ARBA" id="ARBA00004167"/>
    </source>
</evidence>
<dbReference type="InterPro" id="IPR007430">
    <property type="entry name" value="VirB8"/>
</dbReference>
<dbReference type="RefSeq" id="WP_153586698.1">
    <property type="nucleotide sequence ID" value="NZ_WJBU01000023.1"/>
</dbReference>
<dbReference type="AlphaFoldDB" id="A0A844BG00"/>
<keyword evidence="2 6" id="KW-0812">Transmembrane</keyword>
<dbReference type="OrthoDB" id="9816242at2"/>
<feature type="domain" description="Bacterial virulence protein VirB8" evidence="7">
    <location>
        <begin position="31"/>
        <end position="240"/>
    </location>
</feature>
<dbReference type="InterPro" id="IPR032710">
    <property type="entry name" value="NTF2-like_dom_sf"/>
</dbReference>
<evidence type="ECO:0000259" key="7">
    <source>
        <dbReference type="Pfam" id="PF04335"/>
    </source>
</evidence>
<keyword evidence="3 6" id="KW-1133">Transmembrane helix</keyword>
<evidence type="ECO:0000256" key="5">
    <source>
        <dbReference type="SAM" id="MobiDB-lite"/>
    </source>
</evidence>
<dbReference type="Gene3D" id="3.10.450.230">
    <property type="entry name" value="VirB8 protein"/>
    <property type="match status" value="1"/>
</dbReference>
<evidence type="ECO:0000256" key="2">
    <source>
        <dbReference type="ARBA" id="ARBA00022692"/>
    </source>
</evidence>
<evidence type="ECO:0000256" key="4">
    <source>
        <dbReference type="ARBA" id="ARBA00023136"/>
    </source>
</evidence>
<evidence type="ECO:0000313" key="8">
    <source>
        <dbReference type="EMBL" id="MRD49391.1"/>
    </source>
</evidence>
<keyword evidence="4 6" id="KW-0472">Membrane</keyword>
<sequence length="243" mass="26938">MNANAQALEATEPAKQKTNQKRVPQAFAEAAADFERSKLEELKRSRTIAWRIAGAATAVAGVAVAAAFVAIVMRTEPEPVILKVDNSTGATTALRSIRDSKDQYDEVVNKYMLAQYVRTCEAYDWYTIGDQFEACKLMSEDAVAKEYARKVQAPESPLKVLKDKGKVVVKVGSIVLMDDSAQVRYTSEKLNASGENLDNSPVQKWIATVVFQFKPGQMTEQQRLVNPLGFKVVTYRIDPEVVK</sequence>
<proteinExistence type="predicted"/>
<dbReference type="Pfam" id="PF04335">
    <property type="entry name" value="VirB8"/>
    <property type="match status" value="1"/>
</dbReference>
<evidence type="ECO:0000256" key="6">
    <source>
        <dbReference type="SAM" id="Phobius"/>
    </source>
</evidence>
<reference evidence="8 9" key="1">
    <citation type="submission" date="2019-11" db="EMBL/GenBank/DDBJ databases">
        <title>Caenimonas koreensis gen. nov., sp. nov., isolated from activated sludge.</title>
        <authorList>
            <person name="Seung H.R."/>
        </authorList>
    </citation>
    <scope>NUCLEOTIDE SEQUENCE [LARGE SCALE GENOMIC DNA]</scope>
    <source>
        <strain evidence="8 9">EMB320</strain>
    </source>
</reference>
<evidence type="ECO:0000313" key="9">
    <source>
        <dbReference type="Proteomes" id="UP000487350"/>
    </source>
</evidence>
<dbReference type="InterPro" id="IPR026264">
    <property type="entry name" value="VirB8/PtlE"/>
</dbReference>
<protein>
    <recommendedName>
        <fullName evidence="7">Bacterial virulence protein VirB8 domain-containing protein</fullName>
    </recommendedName>
</protein>
<feature type="transmembrane region" description="Helical" evidence="6">
    <location>
        <begin position="48"/>
        <end position="73"/>
    </location>
</feature>
<dbReference type="CDD" id="cd16424">
    <property type="entry name" value="VirB8"/>
    <property type="match status" value="1"/>
</dbReference>
<dbReference type="EMBL" id="WJBU01000023">
    <property type="protein sequence ID" value="MRD49391.1"/>
    <property type="molecule type" value="Genomic_DNA"/>
</dbReference>
<keyword evidence="9" id="KW-1185">Reference proteome</keyword>
<comment type="subcellular location">
    <subcellularLocation>
        <location evidence="1">Membrane</location>
        <topology evidence="1">Single-pass membrane protein</topology>
    </subcellularLocation>
</comment>
<dbReference type="PIRSF" id="PIRSF003299">
    <property type="entry name" value="VirB8_PtlE"/>
    <property type="match status" value="1"/>
</dbReference>
<dbReference type="GO" id="GO:0030255">
    <property type="term" value="P:protein secretion by the type IV secretion system"/>
    <property type="evidence" value="ECO:0007669"/>
    <property type="project" value="InterPro"/>
</dbReference>
<organism evidence="8 9">
    <name type="scientific">Caenimonas koreensis DSM 17982</name>
    <dbReference type="NCBI Taxonomy" id="1121255"/>
    <lineage>
        <taxon>Bacteria</taxon>
        <taxon>Pseudomonadati</taxon>
        <taxon>Pseudomonadota</taxon>
        <taxon>Betaproteobacteria</taxon>
        <taxon>Burkholderiales</taxon>
        <taxon>Comamonadaceae</taxon>
        <taxon>Caenimonas</taxon>
    </lineage>
</organism>
<comment type="caution">
    <text evidence="8">The sequence shown here is derived from an EMBL/GenBank/DDBJ whole genome shotgun (WGS) entry which is preliminary data.</text>
</comment>
<evidence type="ECO:0000256" key="3">
    <source>
        <dbReference type="ARBA" id="ARBA00022989"/>
    </source>
</evidence>
<dbReference type="GO" id="GO:0016020">
    <property type="term" value="C:membrane"/>
    <property type="evidence" value="ECO:0007669"/>
    <property type="project" value="UniProtKB-SubCell"/>
</dbReference>
<dbReference type="Proteomes" id="UP000487350">
    <property type="component" value="Unassembled WGS sequence"/>
</dbReference>